<sequence>MAAASAPERRLTRAYPNPAGTALMPGPRSLAVPVPIAWFAAASVRSSQQSLGFDGDGHREGTEEQERGKAGQQRTPRGLDLSH</sequence>
<dbReference type="EMBL" id="BONY01000017">
    <property type="protein sequence ID" value="GIH05161.1"/>
    <property type="molecule type" value="Genomic_DNA"/>
</dbReference>
<evidence type="ECO:0000256" key="1">
    <source>
        <dbReference type="SAM" id="MobiDB-lite"/>
    </source>
</evidence>
<dbReference type="Proteomes" id="UP000612899">
    <property type="component" value="Unassembled WGS sequence"/>
</dbReference>
<feature type="region of interest" description="Disordered" evidence="1">
    <location>
        <begin position="47"/>
        <end position="83"/>
    </location>
</feature>
<feature type="compositionally biased region" description="Basic and acidic residues" evidence="1">
    <location>
        <begin position="55"/>
        <end position="69"/>
    </location>
</feature>
<organism evidence="2 3">
    <name type="scientific">Rhizocola hellebori</name>
    <dbReference type="NCBI Taxonomy" id="1392758"/>
    <lineage>
        <taxon>Bacteria</taxon>
        <taxon>Bacillati</taxon>
        <taxon>Actinomycetota</taxon>
        <taxon>Actinomycetes</taxon>
        <taxon>Micromonosporales</taxon>
        <taxon>Micromonosporaceae</taxon>
        <taxon>Rhizocola</taxon>
    </lineage>
</organism>
<evidence type="ECO:0000313" key="3">
    <source>
        <dbReference type="Proteomes" id="UP000612899"/>
    </source>
</evidence>
<reference evidence="2" key="1">
    <citation type="submission" date="2021-01" db="EMBL/GenBank/DDBJ databases">
        <title>Whole genome shotgun sequence of Rhizocola hellebori NBRC 109834.</title>
        <authorList>
            <person name="Komaki H."/>
            <person name="Tamura T."/>
        </authorList>
    </citation>
    <scope>NUCLEOTIDE SEQUENCE</scope>
    <source>
        <strain evidence="2">NBRC 109834</strain>
    </source>
</reference>
<protein>
    <submittedName>
        <fullName evidence="2">Uncharacterized protein</fullName>
    </submittedName>
</protein>
<keyword evidence="3" id="KW-1185">Reference proteome</keyword>
<proteinExistence type="predicted"/>
<accession>A0A8J3Q796</accession>
<evidence type="ECO:0000313" key="2">
    <source>
        <dbReference type="EMBL" id="GIH05161.1"/>
    </source>
</evidence>
<name>A0A8J3Q796_9ACTN</name>
<dbReference type="AlphaFoldDB" id="A0A8J3Q796"/>
<comment type="caution">
    <text evidence="2">The sequence shown here is derived from an EMBL/GenBank/DDBJ whole genome shotgun (WGS) entry which is preliminary data.</text>
</comment>
<gene>
    <name evidence="2" type="ORF">Rhe02_32280</name>
</gene>
<feature type="region of interest" description="Disordered" evidence="1">
    <location>
        <begin position="1"/>
        <end position="25"/>
    </location>
</feature>